<organism evidence="2 3">
    <name type="scientific">Legionella drozanskii LLAP-1</name>
    <dbReference type="NCBI Taxonomy" id="1212489"/>
    <lineage>
        <taxon>Bacteria</taxon>
        <taxon>Pseudomonadati</taxon>
        <taxon>Pseudomonadota</taxon>
        <taxon>Gammaproteobacteria</taxon>
        <taxon>Legionellales</taxon>
        <taxon>Legionellaceae</taxon>
        <taxon>Legionella</taxon>
    </lineage>
</organism>
<sequence>MNFLVTQIDGVWHICGLIDFGDAMLGLPEYDLLGPGAFLIQGDKQLLREFLTSYGYLPNEMTEILSHQLMALMLLHQYSNLNIQVRIPNWKDKVNNLKELEGLVWGF</sequence>
<feature type="domain" description="Aminoglycoside phosphotransferase" evidence="1">
    <location>
        <begin position="2"/>
        <end position="55"/>
    </location>
</feature>
<keyword evidence="2" id="KW-0808">Transferase</keyword>
<dbReference type="Gene3D" id="3.90.1200.10">
    <property type="match status" value="1"/>
</dbReference>
<keyword evidence="3" id="KW-1185">Reference proteome</keyword>
<evidence type="ECO:0000259" key="1">
    <source>
        <dbReference type="Pfam" id="PF01636"/>
    </source>
</evidence>
<dbReference type="GO" id="GO:0016740">
    <property type="term" value="F:transferase activity"/>
    <property type="evidence" value="ECO:0007669"/>
    <property type="project" value="UniProtKB-KW"/>
</dbReference>
<gene>
    <name evidence="2" type="ORF">Ldro_1809</name>
</gene>
<evidence type="ECO:0000313" key="3">
    <source>
        <dbReference type="Proteomes" id="UP000054736"/>
    </source>
</evidence>
<dbReference type="EMBL" id="LNXY01000021">
    <property type="protein sequence ID" value="KTC87137.1"/>
    <property type="molecule type" value="Genomic_DNA"/>
</dbReference>
<dbReference type="Proteomes" id="UP000054736">
    <property type="component" value="Unassembled WGS sequence"/>
</dbReference>
<dbReference type="InterPro" id="IPR002575">
    <property type="entry name" value="Aminoglycoside_PTrfase"/>
</dbReference>
<proteinExistence type="predicted"/>
<reference evidence="2 3" key="1">
    <citation type="submission" date="2015-11" db="EMBL/GenBank/DDBJ databases">
        <title>Genomic analysis of 38 Legionella species identifies large and diverse effector repertoires.</title>
        <authorList>
            <person name="Burstein D."/>
            <person name="Amaro F."/>
            <person name="Zusman T."/>
            <person name="Lifshitz Z."/>
            <person name="Cohen O."/>
            <person name="Gilbert J.A."/>
            <person name="Pupko T."/>
            <person name="Shuman H.A."/>
            <person name="Segal G."/>
        </authorList>
    </citation>
    <scope>NUCLEOTIDE SEQUENCE [LARGE SCALE GENOMIC DNA]</scope>
    <source>
        <strain evidence="2 3">ATCC 700990</strain>
    </source>
</reference>
<dbReference type="PATRIC" id="fig|1212489.4.peg.1912"/>
<name>A0A0W0SV25_9GAMM</name>
<comment type="caution">
    <text evidence="2">The sequence shown here is derived from an EMBL/GenBank/DDBJ whole genome shotgun (WGS) entry which is preliminary data.</text>
</comment>
<dbReference type="SUPFAM" id="SSF56112">
    <property type="entry name" value="Protein kinase-like (PK-like)"/>
    <property type="match status" value="1"/>
</dbReference>
<evidence type="ECO:0000313" key="2">
    <source>
        <dbReference type="EMBL" id="KTC87137.1"/>
    </source>
</evidence>
<dbReference type="AlphaFoldDB" id="A0A0W0SV25"/>
<dbReference type="Pfam" id="PF01636">
    <property type="entry name" value="APH"/>
    <property type="match status" value="1"/>
</dbReference>
<dbReference type="STRING" id="1212489.Ldro_1809"/>
<protein>
    <submittedName>
        <fullName evidence="2">Phosphotransferase enzyme family protein</fullName>
    </submittedName>
</protein>
<accession>A0A0W0SV25</accession>
<dbReference type="InterPro" id="IPR011009">
    <property type="entry name" value="Kinase-like_dom_sf"/>
</dbReference>